<evidence type="ECO:0000313" key="1">
    <source>
        <dbReference type="EMBL" id="KKZ13751.1"/>
    </source>
</evidence>
<evidence type="ECO:0000313" key="2">
    <source>
        <dbReference type="Proteomes" id="UP000035054"/>
    </source>
</evidence>
<accession>A0A6N3WZY6</accession>
<gene>
    <name evidence="1" type="ORF">TH68_06235</name>
</gene>
<name>A0A6N3WZY6_9SYNE</name>
<dbReference type="Proteomes" id="UP000035054">
    <property type="component" value="Unassembled WGS sequence"/>
</dbReference>
<protein>
    <submittedName>
        <fullName evidence="1">Uncharacterized protein</fullName>
    </submittedName>
</protein>
<proteinExistence type="predicted"/>
<reference evidence="1 2" key="1">
    <citation type="submission" date="2015-01" db="EMBL/GenBank/DDBJ databases">
        <title>Lifestyle Evolution in Cyanobacterial Symbionts of Sponges.</title>
        <authorList>
            <person name="Burgsdorf I."/>
            <person name="Slaby B.M."/>
            <person name="Handley K.M."/>
            <person name="Haber M."/>
            <person name="Blom J."/>
            <person name="Marshall C.W."/>
            <person name="Gilbert J.A."/>
            <person name="Hentschel U."/>
            <person name="Steindler L."/>
        </authorList>
    </citation>
    <scope>NUCLEOTIDE SEQUENCE [LARGE SCALE GENOMIC DNA]</scope>
    <source>
        <strain evidence="1">142</strain>
    </source>
</reference>
<dbReference type="EMBL" id="JXUO01000210">
    <property type="protein sequence ID" value="KKZ13751.1"/>
    <property type="molecule type" value="Genomic_DNA"/>
</dbReference>
<comment type="caution">
    <text evidence="1">The sequence shown here is derived from an EMBL/GenBank/DDBJ whole genome shotgun (WGS) entry which is preliminary data.</text>
</comment>
<feature type="non-terminal residue" evidence="1">
    <location>
        <position position="132"/>
    </location>
</feature>
<organism evidence="1 2">
    <name type="scientific">Candidatus Synechococcus spongiarum 142</name>
    <dbReference type="NCBI Taxonomy" id="1608213"/>
    <lineage>
        <taxon>Bacteria</taxon>
        <taxon>Bacillati</taxon>
        <taxon>Cyanobacteriota</taxon>
        <taxon>Cyanophyceae</taxon>
        <taxon>Synechococcales</taxon>
        <taxon>Synechococcaceae</taxon>
        <taxon>Synechococcus</taxon>
    </lineage>
</organism>
<sequence>MPKYRGLDCSRLVYVLDNDPLPITIAAPDTSIARAGGTTEVTVSLKTERRTSVTVALNVVGATAGKHYELTLKNSNNVTLITNGTYSPQNPGIRFNRHANHHPETQKAVLVLRTLPNSDPVERTLVFTHDAD</sequence>
<dbReference type="AlphaFoldDB" id="A0A6N3WZY6"/>